<sequence>MTPFIDVASDWGNEASQLQTVRLRCHQCGRSMIANFGGQSLRFPILATSCRSRHRRLGGYWYSGSLCSTTESSEITIYFSAPTVADKSCFTAV</sequence>
<evidence type="ECO:0000313" key="1">
    <source>
        <dbReference type="EMBL" id="EYB90822.1"/>
    </source>
</evidence>
<keyword evidence="2" id="KW-1185">Reference proteome</keyword>
<name>A0A016SKC8_9BILA</name>
<gene>
    <name evidence="1" type="primary">Acey_s0213.g2272</name>
    <name evidence="1" type="ORF">Y032_0213g2272</name>
</gene>
<accession>A0A016SKC8</accession>
<protein>
    <submittedName>
        <fullName evidence="1">Uncharacterized protein</fullName>
    </submittedName>
</protein>
<dbReference type="Proteomes" id="UP000024635">
    <property type="component" value="Unassembled WGS sequence"/>
</dbReference>
<comment type="caution">
    <text evidence="1">The sequence shown here is derived from an EMBL/GenBank/DDBJ whole genome shotgun (WGS) entry which is preliminary data.</text>
</comment>
<organism evidence="1 2">
    <name type="scientific">Ancylostoma ceylanicum</name>
    <dbReference type="NCBI Taxonomy" id="53326"/>
    <lineage>
        <taxon>Eukaryota</taxon>
        <taxon>Metazoa</taxon>
        <taxon>Ecdysozoa</taxon>
        <taxon>Nematoda</taxon>
        <taxon>Chromadorea</taxon>
        <taxon>Rhabditida</taxon>
        <taxon>Rhabditina</taxon>
        <taxon>Rhabditomorpha</taxon>
        <taxon>Strongyloidea</taxon>
        <taxon>Ancylostomatidae</taxon>
        <taxon>Ancylostomatinae</taxon>
        <taxon>Ancylostoma</taxon>
    </lineage>
</organism>
<dbReference type="EMBL" id="JARK01001549">
    <property type="protein sequence ID" value="EYB90822.1"/>
    <property type="molecule type" value="Genomic_DNA"/>
</dbReference>
<dbReference type="AlphaFoldDB" id="A0A016SKC8"/>
<reference evidence="2" key="1">
    <citation type="journal article" date="2015" name="Nat. Genet.">
        <title>The genome and transcriptome of the zoonotic hookworm Ancylostoma ceylanicum identify infection-specific gene families.</title>
        <authorList>
            <person name="Schwarz E.M."/>
            <person name="Hu Y."/>
            <person name="Antoshechkin I."/>
            <person name="Miller M.M."/>
            <person name="Sternberg P.W."/>
            <person name="Aroian R.V."/>
        </authorList>
    </citation>
    <scope>NUCLEOTIDE SEQUENCE</scope>
    <source>
        <strain evidence="2">HY135</strain>
    </source>
</reference>
<proteinExistence type="predicted"/>
<evidence type="ECO:0000313" key="2">
    <source>
        <dbReference type="Proteomes" id="UP000024635"/>
    </source>
</evidence>